<evidence type="ECO:0000313" key="3">
    <source>
        <dbReference type="Proteomes" id="UP000054761"/>
    </source>
</evidence>
<keyword evidence="1" id="KW-1133">Transmembrane helix</keyword>
<protein>
    <submittedName>
        <fullName evidence="2">Uncharacterized protein</fullName>
    </submittedName>
</protein>
<feature type="transmembrane region" description="Helical" evidence="1">
    <location>
        <begin position="20"/>
        <end position="38"/>
    </location>
</feature>
<keyword evidence="3" id="KW-1185">Reference proteome</keyword>
<keyword evidence="1" id="KW-0472">Membrane</keyword>
<proteinExistence type="predicted"/>
<comment type="caution">
    <text evidence="2">The sequence shown here is derived from an EMBL/GenBank/DDBJ whole genome shotgun (WGS) entry which is preliminary data.</text>
</comment>
<name>A0A0W0VHP8_9GAMM</name>
<sequence length="62" mass="7633">MGHNMTNMVTYINILSFFNYYYSFCCFFIWKVHLKIFFNKINYLMKKYKKTVCCFLEGGKEK</sequence>
<evidence type="ECO:0000256" key="1">
    <source>
        <dbReference type="SAM" id="Phobius"/>
    </source>
</evidence>
<dbReference type="Proteomes" id="UP000054761">
    <property type="component" value="Unassembled WGS sequence"/>
</dbReference>
<evidence type="ECO:0000313" key="2">
    <source>
        <dbReference type="EMBL" id="KTD19636.1"/>
    </source>
</evidence>
<organism evidence="2 3">
    <name type="scientific">Legionella israelensis</name>
    <dbReference type="NCBI Taxonomy" id="454"/>
    <lineage>
        <taxon>Bacteria</taxon>
        <taxon>Pseudomonadati</taxon>
        <taxon>Pseudomonadota</taxon>
        <taxon>Gammaproteobacteria</taxon>
        <taxon>Legionellales</taxon>
        <taxon>Legionellaceae</taxon>
        <taxon>Legionella</taxon>
    </lineage>
</organism>
<gene>
    <name evidence="2" type="ORF">Lisr_1922</name>
</gene>
<reference evidence="2 3" key="1">
    <citation type="submission" date="2015-11" db="EMBL/GenBank/DDBJ databases">
        <title>Genomic analysis of 38 Legionella species identifies large and diverse effector repertoires.</title>
        <authorList>
            <person name="Burstein D."/>
            <person name="Amaro F."/>
            <person name="Zusman T."/>
            <person name="Lifshitz Z."/>
            <person name="Cohen O."/>
            <person name="Gilbert J.A."/>
            <person name="Pupko T."/>
            <person name="Shuman H.A."/>
            <person name="Segal G."/>
        </authorList>
    </citation>
    <scope>NUCLEOTIDE SEQUENCE [LARGE SCALE GENOMIC DNA]</scope>
    <source>
        <strain evidence="2 3">Bercovier 4</strain>
    </source>
</reference>
<accession>A0A0W0VHP8</accession>
<dbReference type="PATRIC" id="fig|454.4.peg.2095"/>
<dbReference type="EMBL" id="LNYH01000110">
    <property type="protein sequence ID" value="KTD19636.1"/>
    <property type="molecule type" value="Genomic_DNA"/>
</dbReference>
<dbReference type="AlphaFoldDB" id="A0A0W0VHP8"/>
<dbReference type="STRING" id="454.Lisr_1922"/>
<keyword evidence="1" id="KW-0812">Transmembrane</keyword>